<keyword evidence="2" id="KW-0694">RNA-binding</keyword>
<evidence type="ECO:0000256" key="1">
    <source>
        <dbReference type="ARBA" id="ARBA00022737"/>
    </source>
</evidence>
<dbReference type="Proteomes" id="UP001338582">
    <property type="component" value="Chromosome 2"/>
</dbReference>
<evidence type="ECO:0000313" key="4">
    <source>
        <dbReference type="EMBL" id="WPK24058.1"/>
    </source>
</evidence>
<evidence type="ECO:0000313" key="5">
    <source>
        <dbReference type="Proteomes" id="UP001338582"/>
    </source>
</evidence>
<keyword evidence="5" id="KW-1185">Reference proteome</keyword>
<dbReference type="RefSeq" id="XP_062876442.1">
    <property type="nucleotide sequence ID" value="XM_063020372.1"/>
</dbReference>
<feature type="domain" description="K Homology" evidence="3">
    <location>
        <begin position="124"/>
        <end position="195"/>
    </location>
</feature>
<dbReference type="SUPFAM" id="SSF54791">
    <property type="entry name" value="Eukaryotic type KH-domain (KH-domain type I)"/>
    <property type="match status" value="3"/>
</dbReference>
<gene>
    <name evidence="4" type="ORF">PUMCH_001314</name>
</gene>
<dbReference type="InterPro" id="IPR036612">
    <property type="entry name" value="KH_dom_type_1_sf"/>
</dbReference>
<dbReference type="KEGG" id="asau:88172380"/>
<dbReference type="AlphaFoldDB" id="A0AAX4H6H0"/>
<name>A0AAX4H6H0_9ASCO</name>
<dbReference type="Pfam" id="PF00013">
    <property type="entry name" value="KH_1"/>
    <property type="match status" value="3"/>
</dbReference>
<dbReference type="EMBL" id="CP138895">
    <property type="protein sequence ID" value="WPK24058.1"/>
    <property type="molecule type" value="Genomic_DNA"/>
</dbReference>
<evidence type="ECO:0000256" key="2">
    <source>
        <dbReference type="PROSITE-ProRule" id="PRU00117"/>
    </source>
</evidence>
<organism evidence="4 5">
    <name type="scientific">Australozyma saopauloensis</name>
    <dbReference type="NCBI Taxonomy" id="291208"/>
    <lineage>
        <taxon>Eukaryota</taxon>
        <taxon>Fungi</taxon>
        <taxon>Dikarya</taxon>
        <taxon>Ascomycota</taxon>
        <taxon>Saccharomycotina</taxon>
        <taxon>Pichiomycetes</taxon>
        <taxon>Metschnikowiaceae</taxon>
        <taxon>Australozyma</taxon>
    </lineage>
</organism>
<feature type="domain" description="K Homology" evidence="3">
    <location>
        <begin position="27"/>
        <end position="97"/>
    </location>
</feature>
<reference evidence="4 5" key="1">
    <citation type="submission" date="2023-10" db="EMBL/GenBank/DDBJ databases">
        <title>Draft Genome Sequence of Candida saopaulonensis from a very Premature Infant with Sepsis.</title>
        <authorList>
            <person name="Ning Y."/>
            <person name="Dai R."/>
            <person name="Xiao M."/>
            <person name="Xu Y."/>
            <person name="Yan Q."/>
            <person name="Zhang L."/>
        </authorList>
    </citation>
    <scope>NUCLEOTIDE SEQUENCE [LARGE SCALE GENOMIC DNA]</scope>
    <source>
        <strain evidence="4 5">19XY460</strain>
    </source>
</reference>
<protein>
    <recommendedName>
        <fullName evidence="3">K Homology domain-containing protein</fullName>
    </recommendedName>
</protein>
<dbReference type="InterPro" id="IPR004087">
    <property type="entry name" value="KH_dom"/>
</dbReference>
<dbReference type="PANTHER" id="PTHR10288">
    <property type="entry name" value="KH DOMAIN CONTAINING RNA BINDING PROTEIN"/>
    <property type="match status" value="1"/>
</dbReference>
<proteinExistence type="predicted"/>
<keyword evidence="1" id="KW-0677">Repeat</keyword>
<sequence length="304" mass="32837">MDSATTKDQEPISERGILPLTERNSNVSINLRILLSAKEAGCLIGQNGTVIDGIREDTVTKAGISKLNPGSLERILTISGLLDNVADALTRFCRLLVESPANNQFVHAYFPLKRLLQASISVGDTALLRLIIPNAQIGTLIGSKGARIKKIQSDHQVLMIASNSFLPGSNERTVEIQGSIHNFYDALQTILRCLLEDVSSVGTIYYVPQESSILSESEGKGICTTTISASNHIVGALIGKNGARISGVRKVSGASIAVSENTSEDERIFTIKGDSRAVEKAQSLLLQNVERELLKRNMLPNDDE</sequence>
<feature type="domain" description="K Homology" evidence="3">
    <location>
        <begin position="221"/>
        <end position="290"/>
    </location>
</feature>
<dbReference type="Gene3D" id="3.30.1370.10">
    <property type="entry name" value="K Homology domain, type 1"/>
    <property type="match status" value="3"/>
</dbReference>
<dbReference type="InterPro" id="IPR004088">
    <property type="entry name" value="KH_dom_type_1"/>
</dbReference>
<dbReference type="PROSITE" id="PS50084">
    <property type="entry name" value="KH_TYPE_1"/>
    <property type="match status" value="3"/>
</dbReference>
<dbReference type="GO" id="GO:0003723">
    <property type="term" value="F:RNA binding"/>
    <property type="evidence" value="ECO:0007669"/>
    <property type="project" value="UniProtKB-UniRule"/>
</dbReference>
<evidence type="ECO:0000259" key="3">
    <source>
        <dbReference type="SMART" id="SM00322"/>
    </source>
</evidence>
<dbReference type="GeneID" id="88172380"/>
<accession>A0AAX4H6H0</accession>
<dbReference type="SMART" id="SM00322">
    <property type="entry name" value="KH"/>
    <property type="match status" value="3"/>
</dbReference>